<dbReference type="EMBL" id="JADGJW010001182">
    <property type="protein sequence ID" value="KAJ3205727.1"/>
    <property type="molecule type" value="Genomic_DNA"/>
</dbReference>
<dbReference type="Pfam" id="PF04810">
    <property type="entry name" value="zf-Sec23_Sec24"/>
    <property type="match status" value="1"/>
</dbReference>
<dbReference type="AlphaFoldDB" id="A0AAD5XSQ0"/>
<evidence type="ECO:0000259" key="9">
    <source>
        <dbReference type="Pfam" id="PF08033"/>
    </source>
</evidence>
<evidence type="ECO:0000259" key="7">
    <source>
        <dbReference type="Pfam" id="PF04811"/>
    </source>
</evidence>
<dbReference type="InterPro" id="IPR036174">
    <property type="entry name" value="Znf_Sec23_Sec24_sf"/>
</dbReference>
<accession>A0AAD5XSQ0</accession>
<dbReference type="SUPFAM" id="SSF81995">
    <property type="entry name" value="beta-sandwich domain of Sec23/24"/>
    <property type="match status" value="1"/>
</dbReference>
<evidence type="ECO:0000256" key="2">
    <source>
        <dbReference type="ARBA" id="ARBA00022448"/>
    </source>
</evidence>
<evidence type="ECO:0000256" key="3">
    <source>
        <dbReference type="ARBA" id="ARBA00022927"/>
    </source>
</evidence>
<dbReference type="Gene3D" id="1.20.120.730">
    <property type="entry name" value="Sec23/Sec24 helical domain"/>
    <property type="match status" value="1"/>
</dbReference>
<keyword evidence="2" id="KW-0813">Transport</keyword>
<dbReference type="GO" id="GO:0008270">
    <property type="term" value="F:zinc ion binding"/>
    <property type="evidence" value="ECO:0007669"/>
    <property type="project" value="InterPro"/>
</dbReference>
<dbReference type="GO" id="GO:0090110">
    <property type="term" value="P:COPII-coated vesicle cargo loading"/>
    <property type="evidence" value="ECO:0007669"/>
    <property type="project" value="TreeGrafter"/>
</dbReference>
<feature type="compositionally biased region" description="Low complexity" evidence="4">
    <location>
        <begin position="19"/>
        <end position="29"/>
    </location>
</feature>
<dbReference type="Gene3D" id="2.30.30.380">
    <property type="entry name" value="Zn-finger domain of Sec23/24"/>
    <property type="match status" value="1"/>
</dbReference>
<feature type="compositionally biased region" description="Polar residues" evidence="4">
    <location>
        <begin position="223"/>
        <end position="251"/>
    </location>
</feature>
<protein>
    <submittedName>
        <fullName evidence="10">COPII coat Sec23p-Sfb3p heterodimer component</fullName>
    </submittedName>
</protein>
<dbReference type="InterPro" id="IPR007123">
    <property type="entry name" value="Gelsolin-like_dom"/>
</dbReference>
<dbReference type="GO" id="GO:0006886">
    <property type="term" value="P:intracellular protein transport"/>
    <property type="evidence" value="ECO:0007669"/>
    <property type="project" value="InterPro"/>
</dbReference>
<comment type="similarity">
    <text evidence="1">Belongs to the SEC23/SEC24 family. SEC24 subfamily.</text>
</comment>
<feature type="region of interest" description="Disordered" evidence="4">
    <location>
        <begin position="68"/>
        <end position="129"/>
    </location>
</feature>
<evidence type="ECO:0000313" key="11">
    <source>
        <dbReference type="Proteomes" id="UP001211065"/>
    </source>
</evidence>
<feature type="domain" description="Sec23/Sec24 helical" evidence="8">
    <location>
        <begin position="755"/>
        <end position="857"/>
    </location>
</feature>
<proteinExistence type="inferred from homology"/>
<dbReference type="InterPro" id="IPR006900">
    <property type="entry name" value="Sec23/24_helical_dom"/>
</dbReference>
<dbReference type="SUPFAM" id="SSF82754">
    <property type="entry name" value="C-terminal, gelsolin-like domain of Sec23/24"/>
    <property type="match status" value="1"/>
</dbReference>
<keyword evidence="11" id="KW-1185">Reference proteome</keyword>
<feature type="compositionally biased region" description="Low complexity" evidence="4">
    <location>
        <begin position="213"/>
        <end position="222"/>
    </location>
</feature>
<feature type="compositionally biased region" description="Low complexity" evidence="4">
    <location>
        <begin position="167"/>
        <end position="191"/>
    </location>
</feature>
<reference evidence="10" key="1">
    <citation type="submission" date="2020-05" db="EMBL/GenBank/DDBJ databases">
        <title>Phylogenomic resolution of chytrid fungi.</title>
        <authorList>
            <person name="Stajich J.E."/>
            <person name="Amses K."/>
            <person name="Simmons R."/>
            <person name="Seto K."/>
            <person name="Myers J."/>
            <person name="Bonds A."/>
            <person name="Quandt C.A."/>
            <person name="Barry K."/>
            <person name="Liu P."/>
            <person name="Grigoriev I."/>
            <person name="Longcore J.E."/>
            <person name="James T.Y."/>
        </authorList>
    </citation>
    <scope>NUCLEOTIDE SEQUENCE</scope>
    <source>
        <strain evidence="10">JEL0476</strain>
    </source>
</reference>
<comment type="caution">
    <text evidence="10">The sequence shown here is derived from an EMBL/GenBank/DDBJ whole genome shotgun (WGS) entry which is preliminary data.</text>
</comment>
<dbReference type="Pfam" id="PF00626">
    <property type="entry name" value="Gelsolin"/>
    <property type="match status" value="1"/>
</dbReference>
<dbReference type="InterPro" id="IPR036465">
    <property type="entry name" value="vWFA_dom_sf"/>
</dbReference>
<dbReference type="Gene3D" id="2.60.40.1670">
    <property type="entry name" value="beta-sandwich domain of Sec23/24"/>
    <property type="match status" value="1"/>
</dbReference>
<dbReference type="Pfam" id="PF08033">
    <property type="entry name" value="Sec23_BS"/>
    <property type="match status" value="1"/>
</dbReference>
<keyword evidence="3" id="KW-0653">Protein transport</keyword>
<evidence type="ECO:0000256" key="4">
    <source>
        <dbReference type="SAM" id="MobiDB-lite"/>
    </source>
</evidence>
<dbReference type="SUPFAM" id="SSF53300">
    <property type="entry name" value="vWA-like"/>
    <property type="match status" value="1"/>
</dbReference>
<dbReference type="SUPFAM" id="SSF81811">
    <property type="entry name" value="Helical domain of Sec23/24"/>
    <property type="match status" value="1"/>
</dbReference>
<dbReference type="Pfam" id="PF04811">
    <property type="entry name" value="Sec23_trunk"/>
    <property type="match status" value="1"/>
</dbReference>
<dbReference type="InterPro" id="IPR029006">
    <property type="entry name" value="ADF-H/Gelsolin-like_dom_sf"/>
</dbReference>
<feature type="compositionally biased region" description="Low complexity" evidence="4">
    <location>
        <begin position="102"/>
        <end position="129"/>
    </location>
</feature>
<name>A0AAD5XSQ0_9FUNG</name>
<feature type="domain" description="Sec23/Sec24 beta-sandwich" evidence="9">
    <location>
        <begin position="659"/>
        <end position="743"/>
    </location>
</feature>
<dbReference type="GO" id="GO:0030127">
    <property type="term" value="C:COPII vesicle coat"/>
    <property type="evidence" value="ECO:0007669"/>
    <property type="project" value="InterPro"/>
</dbReference>
<evidence type="ECO:0000259" key="5">
    <source>
        <dbReference type="Pfam" id="PF00626"/>
    </source>
</evidence>
<dbReference type="InterPro" id="IPR050550">
    <property type="entry name" value="SEC23_SEC24_subfamily"/>
</dbReference>
<feature type="region of interest" description="Disordered" evidence="4">
    <location>
        <begin position="142"/>
        <end position="260"/>
    </location>
</feature>
<dbReference type="Pfam" id="PF04815">
    <property type="entry name" value="Sec23_helical"/>
    <property type="match status" value="1"/>
</dbReference>
<dbReference type="Gene3D" id="3.40.50.410">
    <property type="entry name" value="von Willebrand factor, type A domain"/>
    <property type="match status" value="1"/>
</dbReference>
<dbReference type="PANTHER" id="PTHR13803:SF4">
    <property type="entry name" value="SECRETORY 24CD, ISOFORM C"/>
    <property type="match status" value="1"/>
</dbReference>
<feature type="compositionally biased region" description="Polar residues" evidence="4">
    <location>
        <begin position="1"/>
        <end position="18"/>
    </location>
</feature>
<feature type="compositionally biased region" description="Polar residues" evidence="4">
    <location>
        <begin position="68"/>
        <end position="97"/>
    </location>
</feature>
<dbReference type="InterPro" id="IPR036180">
    <property type="entry name" value="Gelsolin-like_dom_sf"/>
</dbReference>
<dbReference type="SUPFAM" id="SSF82919">
    <property type="entry name" value="Zn-finger domain of Sec23/24"/>
    <property type="match status" value="1"/>
</dbReference>
<evidence type="ECO:0000256" key="1">
    <source>
        <dbReference type="ARBA" id="ARBA00008334"/>
    </source>
</evidence>
<dbReference type="InterPro" id="IPR006895">
    <property type="entry name" value="Znf_Sec23_Sec24"/>
</dbReference>
<feature type="compositionally biased region" description="Polar residues" evidence="4">
    <location>
        <begin position="142"/>
        <end position="166"/>
    </location>
</feature>
<dbReference type="GO" id="GO:0000149">
    <property type="term" value="F:SNARE binding"/>
    <property type="evidence" value="ECO:0007669"/>
    <property type="project" value="TreeGrafter"/>
</dbReference>
<evidence type="ECO:0000259" key="8">
    <source>
        <dbReference type="Pfam" id="PF04815"/>
    </source>
</evidence>
<gene>
    <name evidence="10" type="primary">SFB3</name>
    <name evidence="10" type="ORF">HK099_000728</name>
</gene>
<feature type="domain" description="Sec23/Sec24 trunk" evidence="7">
    <location>
        <begin position="424"/>
        <end position="653"/>
    </location>
</feature>
<sequence length="1022" mass="114874">MNTNSNDPSINPSMRPNFQHQQHNQSHMHQSLNQQFNNLNVNQQDPMQQPLSPKSNQRRVFLDQQALSSNLPPQGYNSVQRPAQVGFNPNQQLNSNLPRPPFNQLNQQHAQLQPQSPQQQFNQQQFSQFQNQNSAVPQFHNTGQLQNAGTQNPTQGVPQFSHQSQSPGAPQYQNQPQQFQPPSVPQFGQQQPQPPYRQPSGNFQQQPPPGFQPRPGFGLQQPAPFQSQMSNASFASSASGLSTPRMSVSGDTQRKIDPDMIPSPITVMQLDSETHGDKVWGTLNKSVNPPLTSTNFKTFDEGNAGPKYIRMTTYHIASTDELAKTSAIPIGLLIQPLADQLPGEMPIPVVDSGKLGPIRCSRCQGYINPFCMFIKGGRVFVCNLCQMENTVPNEYMCNLDLSGRRQDINQRPELQYGTVDWVATENGMLVKAVEAILELLYGEPNQGTPLSGKGLPPGTKIGIFTFDRSVHFYNLKAGLEQPQMMIVPDINEIFVPLNEGLFVDPQASRNVIEMLLNSLPTMFENNRINEPALGAAAAAAHYAMKENGGKLLVFQTFLPTIGPGALKNREDVKLLGTDKERSLYEPQEYFWKKLGQDFCVAGISCDMFLFPNSYIDIATIGTLSSLTGGSIFNYTNFNAEKDGLKFKNDLHRQLTNTFGYDGLLRVRCSNGLKTVDHFGNFYMRNNTDVELAGIDSNTTIAVSIKHESKLDEKQESSFQVAMLYTNAVGERRVRIHTVSVPCTPMISTLFRFAEMDSTINFLAKAGVAQANNSSLKEVRDQLTEKCCAILGSYRKHCASVSSSGQLILPESLKLYPIYSLALLKNKAFRGGERPEMSTDIRMHSMRFLKSIPVSESIPLIYPRMISLHDIDLESKYGTYNPELGRVVAPPSIRVSMERLQFNGIYLIENGVSMMMWIGRQCTPQVLKQLFDVEVPEQVDIRKHLLPQLETELNKRVRNLIQQFQFERKKYCQLQIVRQQLDPMLELEFSGLLCEDKNFDTMDYVDYLCFVHRSIQLEMQSSG</sequence>
<dbReference type="InterPro" id="IPR012990">
    <property type="entry name" value="Beta-sandwich_Sec23_24"/>
</dbReference>
<dbReference type="GO" id="GO:0070971">
    <property type="term" value="C:endoplasmic reticulum exit site"/>
    <property type="evidence" value="ECO:0007669"/>
    <property type="project" value="TreeGrafter"/>
</dbReference>
<dbReference type="Gene3D" id="3.40.20.10">
    <property type="entry name" value="Severin"/>
    <property type="match status" value="1"/>
</dbReference>
<dbReference type="Proteomes" id="UP001211065">
    <property type="component" value="Unassembled WGS sequence"/>
</dbReference>
<feature type="domain" description="Gelsolin-like" evidence="5">
    <location>
        <begin position="886"/>
        <end position="959"/>
    </location>
</feature>
<feature type="domain" description="Zinc finger Sec23/Sec24-type" evidence="6">
    <location>
        <begin position="357"/>
        <end position="395"/>
    </location>
</feature>
<dbReference type="InterPro" id="IPR036175">
    <property type="entry name" value="Sec23/24_helical_dom_sf"/>
</dbReference>
<dbReference type="PANTHER" id="PTHR13803">
    <property type="entry name" value="SEC24-RELATED PROTEIN"/>
    <property type="match status" value="1"/>
</dbReference>
<dbReference type="InterPro" id="IPR006896">
    <property type="entry name" value="Sec23/24_trunk_dom"/>
</dbReference>
<evidence type="ECO:0000313" key="10">
    <source>
        <dbReference type="EMBL" id="KAJ3205727.1"/>
    </source>
</evidence>
<organism evidence="10 11">
    <name type="scientific">Clydaea vesicula</name>
    <dbReference type="NCBI Taxonomy" id="447962"/>
    <lineage>
        <taxon>Eukaryota</taxon>
        <taxon>Fungi</taxon>
        <taxon>Fungi incertae sedis</taxon>
        <taxon>Chytridiomycota</taxon>
        <taxon>Chytridiomycota incertae sedis</taxon>
        <taxon>Chytridiomycetes</taxon>
        <taxon>Lobulomycetales</taxon>
        <taxon>Lobulomycetaceae</taxon>
        <taxon>Clydaea</taxon>
    </lineage>
</organism>
<feature type="region of interest" description="Disordered" evidence="4">
    <location>
        <begin position="1"/>
        <end position="29"/>
    </location>
</feature>
<evidence type="ECO:0000259" key="6">
    <source>
        <dbReference type="Pfam" id="PF04810"/>
    </source>
</evidence>